<evidence type="ECO:0000313" key="6">
    <source>
        <dbReference type="EMBL" id="CAG5080721.1"/>
    </source>
</evidence>
<gene>
    <name evidence="6" type="primary">txxe96-tetR</name>
    <name evidence="6" type="ORF">TXXE_04455</name>
</gene>
<evidence type="ECO:0000256" key="2">
    <source>
        <dbReference type="ARBA" id="ARBA00023125"/>
    </source>
</evidence>
<dbReference type="InterPro" id="IPR001647">
    <property type="entry name" value="HTH_TetR"/>
</dbReference>
<evidence type="ECO:0000259" key="5">
    <source>
        <dbReference type="PROSITE" id="PS50977"/>
    </source>
</evidence>
<protein>
    <submittedName>
        <fullName evidence="6">Transcriptional regulator, TetR family</fullName>
    </submittedName>
</protein>
<feature type="DNA-binding region" description="H-T-H motif" evidence="4">
    <location>
        <begin position="38"/>
        <end position="57"/>
    </location>
</feature>
<comment type="caution">
    <text evidence="6">The sequence shown here is derived from an EMBL/GenBank/DDBJ whole genome shotgun (WGS) entry which is preliminary data.</text>
</comment>
<dbReference type="RefSeq" id="WP_213483648.1">
    <property type="nucleotide sequence ID" value="NZ_CAJRAY010000019.1"/>
</dbReference>
<dbReference type="InterPro" id="IPR050109">
    <property type="entry name" value="HTH-type_TetR-like_transc_reg"/>
</dbReference>
<organism evidence="6 7">
    <name type="scientific">Thermobacillus xylanilyticus</name>
    <dbReference type="NCBI Taxonomy" id="76633"/>
    <lineage>
        <taxon>Bacteria</taxon>
        <taxon>Bacillati</taxon>
        <taxon>Bacillota</taxon>
        <taxon>Bacilli</taxon>
        <taxon>Bacillales</taxon>
        <taxon>Paenibacillaceae</taxon>
        <taxon>Thermobacillus</taxon>
    </lineage>
</organism>
<reference evidence="6 7" key="1">
    <citation type="submission" date="2021-04" db="EMBL/GenBank/DDBJ databases">
        <authorList>
            <person name="Rakotoarivonina H."/>
        </authorList>
    </citation>
    <scope>NUCLEOTIDE SEQUENCE [LARGE SCALE GENOMIC DNA]</scope>
    <source>
        <strain evidence="6 7">XE</strain>
    </source>
</reference>
<feature type="domain" description="HTH tetR-type" evidence="5">
    <location>
        <begin position="16"/>
        <end position="75"/>
    </location>
</feature>
<proteinExistence type="predicted"/>
<evidence type="ECO:0000256" key="3">
    <source>
        <dbReference type="ARBA" id="ARBA00023163"/>
    </source>
</evidence>
<evidence type="ECO:0000256" key="4">
    <source>
        <dbReference type="PROSITE-ProRule" id="PRU00335"/>
    </source>
</evidence>
<dbReference type="Proteomes" id="UP000681526">
    <property type="component" value="Unassembled WGS sequence"/>
</dbReference>
<dbReference type="SUPFAM" id="SSF48498">
    <property type="entry name" value="Tetracyclin repressor-like, C-terminal domain"/>
    <property type="match status" value="1"/>
</dbReference>
<dbReference type="Gene3D" id="1.10.357.10">
    <property type="entry name" value="Tetracycline Repressor, domain 2"/>
    <property type="match status" value="1"/>
</dbReference>
<dbReference type="EMBL" id="CAJRAY010000019">
    <property type="protein sequence ID" value="CAG5080721.1"/>
    <property type="molecule type" value="Genomic_DNA"/>
</dbReference>
<evidence type="ECO:0000313" key="7">
    <source>
        <dbReference type="Proteomes" id="UP000681526"/>
    </source>
</evidence>
<dbReference type="SUPFAM" id="SSF46689">
    <property type="entry name" value="Homeodomain-like"/>
    <property type="match status" value="1"/>
</dbReference>
<name>A0ABM8V1C8_THEXY</name>
<dbReference type="InterPro" id="IPR009057">
    <property type="entry name" value="Homeodomain-like_sf"/>
</dbReference>
<accession>A0ABM8V1C8</accession>
<keyword evidence="7" id="KW-1185">Reference proteome</keyword>
<sequence>MITIPRSEAENKRIREAQRENILDAAKTVFARKGWAMTITDIAAAANVSPGLIYHYFPNKEAIVCELLKQTLQTDADLSQRIMQAGDTPTQRLEALINSMLQPRHRQASPLEIAAQAARGAAATGNNLEMMRRIFSNLKEDSTDAADLRELLMKRFQTVRDTMMELITEGQKRGEIVRDAPEKLALMIFQCIQGLSTLALENPEEYDKHYPYTAVIMRMLKP</sequence>
<keyword evidence="2 4" id="KW-0238">DNA-binding</keyword>
<dbReference type="PANTHER" id="PTHR30055">
    <property type="entry name" value="HTH-TYPE TRANSCRIPTIONAL REGULATOR RUTR"/>
    <property type="match status" value="1"/>
</dbReference>
<dbReference type="InterPro" id="IPR036271">
    <property type="entry name" value="Tet_transcr_reg_TetR-rel_C_sf"/>
</dbReference>
<dbReference type="Pfam" id="PF00440">
    <property type="entry name" value="TetR_N"/>
    <property type="match status" value="1"/>
</dbReference>
<keyword evidence="1" id="KW-0805">Transcription regulation</keyword>
<keyword evidence="3" id="KW-0804">Transcription</keyword>
<evidence type="ECO:0000256" key="1">
    <source>
        <dbReference type="ARBA" id="ARBA00023015"/>
    </source>
</evidence>
<dbReference type="PRINTS" id="PR00455">
    <property type="entry name" value="HTHTETR"/>
</dbReference>
<dbReference type="PROSITE" id="PS50977">
    <property type="entry name" value="HTH_TETR_2"/>
    <property type="match status" value="1"/>
</dbReference>
<dbReference type="PANTHER" id="PTHR30055:SF234">
    <property type="entry name" value="HTH-TYPE TRANSCRIPTIONAL REGULATOR BETI"/>
    <property type="match status" value="1"/>
</dbReference>